<keyword evidence="2 3" id="KW-0539">Nucleus</keyword>
<dbReference type="InterPro" id="IPR036600">
    <property type="entry name" value="PAH_sf"/>
</dbReference>
<evidence type="ECO:0000256" key="3">
    <source>
        <dbReference type="PROSITE-ProRule" id="PRU00810"/>
    </source>
</evidence>
<evidence type="ECO:0000256" key="1">
    <source>
        <dbReference type="ARBA" id="ARBA00004123"/>
    </source>
</evidence>
<accession>R0HR80</accession>
<dbReference type="KEGG" id="crb:17891867"/>
<dbReference type="GO" id="GO:0005634">
    <property type="term" value="C:nucleus"/>
    <property type="evidence" value="ECO:0007669"/>
    <property type="project" value="UniProtKB-SubCell"/>
</dbReference>
<sequence>MINRKRPRKTQEISFYETPSDCSEEEIQRSCEFLRKVKELDDKTIFVRFADAVKCYQSKSLSYKYLKTKVAYILRNHDVLLEQFHQLMSDLATKEATKEENRDAVKSDVERTVEFLNKLEATGKGLHGAFLNAFAFDGDIVALVENLDVVLRDHACLKEEFKAFLIDSRLLKKNRNAVLRRP</sequence>
<comment type="subcellular location">
    <subcellularLocation>
        <location evidence="1 3">Nucleus</location>
    </subcellularLocation>
</comment>
<dbReference type="SUPFAM" id="SSF47762">
    <property type="entry name" value="PAH2 domain"/>
    <property type="match status" value="1"/>
</dbReference>
<gene>
    <name evidence="4" type="ORF">CARUB_v10015556mg</name>
</gene>
<evidence type="ECO:0000256" key="2">
    <source>
        <dbReference type="ARBA" id="ARBA00023242"/>
    </source>
</evidence>
<dbReference type="Proteomes" id="UP000029121">
    <property type="component" value="Unassembled WGS sequence"/>
</dbReference>
<dbReference type="OrthoDB" id="1054225at2759"/>
<proteinExistence type="predicted"/>
<dbReference type="AlphaFoldDB" id="R0HR80"/>
<name>R0HR80_9BRAS</name>
<dbReference type="Gene3D" id="1.20.1160.11">
    <property type="entry name" value="Paired amphipathic helix"/>
    <property type="match status" value="1"/>
</dbReference>
<evidence type="ECO:0000313" key="4">
    <source>
        <dbReference type="EMBL" id="EOA32294.1"/>
    </source>
</evidence>
<dbReference type="EMBL" id="KB870807">
    <property type="protein sequence ID" value="EOA32294.1"/>
    <property type="molecule type" value="Genomic_DNA"/>
</dbReference>
<dbReference type="PROSITE" id="PS51477">
    <property type="entry name" value="PAH"/>
    <property type="match status" value="1"/>
</dbReference>
<evidence type="ECO:0000313" key="5">
    <source>
        <dbReference type="Proteomes" id="UP000029121"/>
    </source>
</evidence>
<protein>
    <submittedName>
        <fullName evidence="4">Uncharacterized protein</fullName>
    </submittedName>
</protein>
<dbReference type="InterPro" id="IPR003822">
    <property type="entry name" value="PAH"/>
</dbReference>
<keyword evidence="5" id="KW-1185">Reference proteome</keyword>
<dbReference type="GO" id="GO:0006355">
    <property type="term" value="P:regulation of DNA-templated transcription"/>
    <property type="evidence" value="ECO:0007669"/>
    <property type="project" value="InterPro"/>
</dbReference>
<organism evidence="4 5">
    <name type="scientific">Capsella rubella</name>
    <dbReference type="NCBI Taxonomy" id="81985"/>
    <lineage>
        <taxon>Eukaryota</taxon>
        <taxon>Viridiplantae</taxon>
        <taxon>Streptophyta</taxon>
        <taxon>Embryophyta</taxon>
        <taxon>Tracheophyta</taxon>
        <taxon>Spermatophyta</taxon>
        <taxon>Magnoliopsida</taxon>
        <taxon>eudicotyledons</taxon>
        <taxon>Gunneridae</taxon>
        <taxon>Pentapetalae</taxon>
        <taxon>rosids</taxon>
        <taxon>malvids</taxon>
        <taxon>Brassicales</taxon>
        <taxon>Brassicaceae</taxon>
        <taxon>Camelineae</taxon>
        <taxon>Capsella</taxon>
    </lineage>
</organism>
<reference evidence="5" key="1">
    <citation type="journal article" date="2013" name="Nat. Genet.">
        <title>The Capsella rubella genome and the genomic consequences of rapid mating system evolution.</title>
        <authorList>
            <person name="Slotte T."/>
            <person name="Hazzouri K.M."/>
            <person name="Agren J.A."/>
            <person name="Koenig D."/>
            <person name="Maumus F."/>
            <person name="Guo Y.L."/>
            <person name="Steige K."/>
            <person name="Platts A.E."/>
            <person name="Escobar J.S."/>
            <person name="Newman L.K."/>
            <person name="Wang W."/>
            <person name="Mandakova T."/>
            <person name="Vello E."/>
            <person name="Smith L.M."/>
            <person name="Henz S.R."/>
            <person name="Steffen J."/>
            <person name="Takuno S."/>
            <person name="Brandvain Y."/>
            <person name="Coop G."/>
            <person name="Andolfatto P."/>
            <person name="Hu T.T."/>
            <person name="Blanchette M."/>
            <person name="Clark R.M."/>
            <person name="Quesneville H."/>
            <person name="Nordborg M."/>
            <person name="Gaut B.S."/>
            <person name="Lysak M.A."/>
            <person name="Jenkins J."/>
            <person name="Grimwood J."/>
            <person name="Chapman J."/>
            <person name="Prochnik S."/>
            <person name="Shu S."/>
            <person name="Rokhsar D."/>
            <person name="Schmutz J."/>
            <person name="Weigel D."/>
            <person name="Wright S.I."/>
        </authorList>
    </citation>
    <scope>NUCLEOTIDE SEQUENCE [LARGE SCALE GENOMIC DNA]</scope>
    <source>
        <strain evidence="5">cv. Monte Gargano</strain>
    </source>
</reference>